<evidence type="ECO:0000313" key="5">
    <source>
        <dbReference type="EMBL" id="KHJ89777.1"/>
    </source>
</evidence>
<dbReference type="PROSITE" id="PS00086">
    <property type="entry name" value="CYTOCHROME_P450"/>
    <property type="match status" value="1"/>
</dbReference>
<comment type="similarity">
    <text evidence="1 4">Belongs to the cytochrome P450 family.</text>
</comment>
<keyword evidence="6" id="KW-1185">Reference proteome</keyword>
<evidence type="ECO:0000313" key="6">
    <source>
        <dbReference type="Proteomes" id="UP000053660"/>
    </source>
</evidence>
<evidence type="ECO:0000256" key="4">
    <source>
        <dbReference type="RuleBase" id="RU000461"/>
    </source>
</evidence>
<dbReference type="PRINTS" id="PR00463">
    <property type="entry name" value="EP450I"/>
</dbReference>
<name>A0A0B1T1W6_OESDE</name>
<feature type="binding site" description="axial binding residue" evidence="3">
    <location>
        <position position="163"/>
    </location>
    <ligand>
        <name>heme</name>
        <dbReference type="ChEBI" id="CHEBI:30413"/>
    </ligand>
    <ligandPart>
        <name>Fe</name>
        <dbReference type="ChEBI" id="CHEBI:18248"/>
    </ligandPart>
</feature>
<evidence type="ECO:0000256" key="1">
    <source>
        <dbReference type="ARBA" id="ARBA00010617"/>
    </source>
</evidence>
<dbReference type="GO" id="GO:0016705">
    <property type="term" value="F:oxidoreductase activity, acting on paired donors, with incorporation or reduction of molecular oxygen"/>
    <property type="evidence" value="ECO:0007669"/>
    <property type="project" value="InterPro"/>
</dbReference>
<dbReference type="AlphaFoldDB" id="A0A0B1T1W6"/>
<dbReference type="SUPFAM" id="SSF48264">
    <property type="entry name" value="Cytochrome P450"/>
    <property type="match status" value="1"/>
</dbReference>
<dbReference type="GO" id="GO:0004497">
    <property type="term" value="F:monooxygenase activity"/>
    <property type="evidence" value="ECO:0007669"/>
    <property type="project" value="UniProtKB-KW"/>
</dbReference>
<keyword evidence="4" id="KW-0560">Oxidoreductase</keyword>
<keyword evidence="2 4" id="KW-0503">Monooxygenase</keyword>
<evidence type="ECO:0008006" key="7">
    <source>
        <dbReference type="Google" id="ProtNLM"/>
    </source>
</evidence>
<accession>A0A0B1T1W6</accession>
<dbReference type="GO" id="GO:0020037">
    <property type="term" value="F:heme binding"/>
    <property type="evidence" value="ECO:0007669"/>
    <property type="project" value="InterPro"/>
</dbReference>
<dbReference type="Proteomes" id="UP000053660">
    <property type="component" value="Unassembled WGS sequence"/>
</dbReference>
<dbReference type="InterPro" id="IPR002401">
    <property type="entry name" value="Cyt_P450_E_grp-I"/>
</dbReference>
<keyword evidence="3 4" id="KW-0408">Iron</keyword>
<dbReference type="Gene3D" id="1.10.630.10">
    <property type="entry name" value="Cytochrome P450"/>
    <property type="match status" value="1"/>
</dbReference>
<organism evidence="5 6">
    <name type="scientific">Oesophagostomum dentatum</name>
    <name type="common">Nodular worm</name>
    <dbReference type="NCBI Taxonomy" id="61180"/>
    <lineage>
        <taxon>Eukaryota</taxon>
        <taxon>Metazoa</taxon>
        <taxon>Ecdysozoa</taxon>
        <taxon>Nematoda</taxon>
        <taxon>Chromadorea</taxon>
        <taxon>Rhabditida</taxon>
        <taxon>Rhabditina</taxon>
        <taxon>Rhabditomorpha</taxon>
        <taxon>Strongyloidea</taxon>
        <taxon>Strongylidae</taxon>
        <taxon>Oesophagostomum</taxon>
    </lineage>
</organism>
<dbReference type="InterPro" id="IPR017972">
    <property type="entry name" value="Cyt_P450_CS"/>
</dbReference>
<reference evidence="5 6" key="1">
    <citation type="submission" date="2014-03" db="EMBL/GenBank/DDBJ databases">
        <title>Draft genome of the hookworm Oesophagostomum dentatum.</title>
        <authorList>
            <person name="Mitreva M."/>
        </authorList>
    </citation>
    <scope>NUCLEOTIDE SEQUENCE [LARGE SCALE GENOMIC DNA]</scope>
    <source>
        <strain evidence="5 6">OD-Hann</strain>
    </source>
</reference>
<dbReference type="PRINTS" id="PR00385">
    <property type="entry name" value="P450"/>
</dbReference>
<protein>
    <recommendedName>
        <fullName evidence="7">Unspecific monooxygenase</fullName>
    </recommendedName>
</protein>
<sequence>MQTNPQLNYENLLNVCMDFFLAGMETTTTTLRWSALFLAKNQDVQDKIRQEIFSVIGPDGKPSTSFRNQMPYTNAAIHEIQRCANIVPLNVNHKTTKDTSVGSHPIPANTFIIGHIQHVMARSPVYKDSKEFRPERFLMADGVTPNKVTVEQMCPFSIGKRQCAGEALAKVELFIGLVTLLQNYKIEPANGRTIDVEPIFGTILLPKPQQLRVTPISVY</sequence>
<dbReference type="InterPro" id="IPR036396">
    <property type="entry name" value="Cyt_P450_sf"/>
</dbReference>
<comment type="cofactor">
    <cofactor evidence="3">
        <name>heme</name>
        <dbReference type="ChEBI" id="CHEBI:30413"/>
    </cofactor>
</comment>
<proteinExistence type="inferred from homology"/>
<dbReference type="EMBL" id="KN553782">
    <property type="protein sequence ID" value="KHJ89777.1"/>
    <property type="molecule type" value="Genomic_DNA"/>
</dbReference>
<dbReference type="PANTHER" id="PTHR24284:SF1">
    <property type="entry name" value="CYTOCHROME P450 FAMILY"/>
    <property type="match status" value="1"/>
</dbReference>
<dbReference type="OrthoDB" id="1055148at2759"/>
<gene>
    <name evidence="5" type="ORF">OESDEN_10390</name>
</gene>
<keyword evidence="3 4" id="KW-0479">Metal-binding</keyword>
<dbReference type="PANTHER" id="PTHR24284">
    <property type="entry name" value="CYTOCHROME P450 FAMILY"/>
    <property type="match status" value="1"/>
</dbReference>
<dbReference type="GO" id="GO:0005506">
    <property type="term" value="F:iron ion binding"/>
    <property type="evidence" value="ECO:0007669"/>
    <property type="project" value="InterPro"/>
</dbReference>
<evidence type="ECO:0000256" key="2">
    <source>
        <dbReference type="ARBA" id="ARBA00023033"/>
    </source>
</evidence>
<evidence type="ECO:0000256" key="3">
    <source>
        <dbReference type="PIRSR" id="PIRSR602401-1"/>
    </source>
</evidence>
<dbReference type="InterPro" id="IPR001128">
    <property type="entry name" value="Cyt_P450"/>
</dbReference>
<dbReference type="Pfam" id="PF00067">
    <property type="entry name" value="p450"/>
    <property type="match status" value="1"/>
</dbReference>
<keyword evidence="3 4" id="KW-0349">Heme</keyword>